<dbReference type="PANTHER" id="PTHR43414:SF6">
    <property type="entry name" value="MULTIDRUG RESISTANCE PROTEIN MDTG"/>
    <property type="match status" value="1"/>
</dbReference>
<evidence type="ECO:0000256" key="4">
    <source>
        <dbReference type="ARBA" id="ARBA00022692"/>
    </source>
</evidence>
<reference evidence="9 10" key="1">
    <citation type="submission" date="2020-04" db="EMBL/GenBank/DDBJ databases">
        <title>Novel strain L. Fermentum HFD1 producer antibacterial peptides.</title>
        <authorList>
            <person name="Ozhegov G.D."/>
            <person name="Pavlova A.S."/>
            <person name="Zhuravleva D.E."/>
            <person name="Gogoleva N.V."/>
            <person name="Shagimardanova E.I."/>
            <person name="Markelova M.I."/>
            <person name="Yarullina D.R."/>
            <person name="Kayumov A.R."/>
        </authorList>
    </citation>
    <scope>NUCLEOTIDE SEQUENCE [LARGE SCALE GENOMIC DNA]</scope>
    <source>
        <strain evidence="9 10">HFD1</strain>
    </source>
</reference>
<dbReference type="Proteomes" id="UP000503169">
    <property type="component" value="Chromosome"/>
</dbReference>
<evidence type="ECO:0000313" key="9">
    <source>
        <dbReference type="EMBL" id="QIX57855.1"/>
    </source>
</evidence>
<dbReference type="InterPro" id="IPR020846">
    <property type="entry name" value="MFS_dom"/>
</dbReference>
<feature type="domain" description="Major facilitator superfamily (MFS) profile" evidence="8">
    <location>
        <begin position="1"/>
        <end position="113"/>
    </location>
</feature>
<dbReference type="InterPro" id="IPR011701">
    <property type="entry name" value="MFS"/>
</dbReference>
<evidence type="ECO:0000256" key="2">
    <source>
        <dbReference type="ARBA" id="ARBA00022448"/>
    </source>
</evidence>
<evidence type="ECO:0000256" key="6">
    <source>
        <dbReference type="ARBA" id="ARBA00023136"/>
    </source>
</evidence>
<evidence type="ECO:0000256" key="5">
    <source>
        <dbReference type="ARBA" id="ARBA00022989"/>
    </source>
</evidence>
<feature type="transmembrane region" description="Helical" evidence="7">
    <location>
        <begin position="24"/>
        <end position="43"/>
    </location>
</feature>
<gene>
    <name evidence="9" type="primary">mdtG</name>
    <name evidence="9" type="ORF">HCY95_00255</name>
</gene>
<name>A0AAJ4GDY1_LIMFE</name>
<dbReference type="PANTHER" id="PTHR43414">
    <property type="entry name" value="MULTIDRUG RESISTANCE PROTEIN MDTG"/>
    <property type="match status" value="1"/>
</dbReference>
<keyword evidence="2" id="KW-0813">Transport</keyword>
<evidence type="ECO:0000313" key="10">
    <source>
        <dbReference type="Proteomes" id="UP000503169"/>
    </source>
</evidence>
<dbReference type="GO" id="GO:0022857">
    <property type="term" value="F:transmembrane transporter activity"/>
    <property type="evidence" value="ECO:0007669"/>
    <property type="project" value="InterPro"/>
</dbReference>
<keyword evidence="3" id="KW-1003">Cell membrane</keyword>
<keyword evidence="5 7" id="KW-1133">Transmembrane helix</keyword>
<evidence type="ECO:0000259" key="8">
    <source>
        <dbReference type="PROSITE" id="PS50850"/>
    </source>
</evidence>
<keyword evidence="6 7" id="KW-0472">Membrane</keyword>
<evidence type="ECO:0000256" key="3">
    <source>
        <dbReference type="ARBA" id="ARBA00022475"/>
    </source>
</evidence>
<dbReference type="InterPro" id="IPR036259">
    <property type="entry name" value="MFS_trans_sf"/>
</dbReference>
<sequence length="113" mass="12105">MYFVSAFISPVWGRLADRYGRKPMCLRAALGMAIVLGAMGLVTNVWQLIGLRMVQGVFAAFISNSNALIATETPKEKSGGAIGVIAAGATGFVFINLSLFFVNVFLPPRKANH</sequence>
<dbReference type="Pfam" id="PF07690">
    <property type="entry name" value="MFS_1"/>
    <property type="match status" value="1"/>
</dbReference>
<dbReference type="PROSITE" id="PS50850">
    <property type="entry name" value="MFS"/>
    <property type="match status" value="1"/>
</dbReference>
<dbReference type="GO" id="GO:0005886">
    <property type="term" value="C:plasma membrane"/>
    <property type="evidence" value="ECO:0007669"/>
    <property type="project" value="UniProtKB-SubCell"/>
</dbReference>
<organism evidence="9 10">
    <name type="scientific">Limosilactobacillus fermentum</name>
    <name type="common">Lactobacillus fermentum</name>
    <dbReference type="NCBI Taxonomy" id="1613"/>
    <lineage>
        <taxon>Bacteria</taxon>
        <taxon>Bacillati</taxon>
        <taxon>Bacillota</taxon>
        <taxon>Bacilli</taxon>
        <taxon>Lactobacillales</taxon>
        <taxon>Lactobacillaceae</taxon>
        <taxon>Limosilactobacillus</taxon>
    </lineage>
</organism>
<protein>
    <submittedName>
        <fullName evidence="9">Multidrug resistance protein MdtG</fullName>
    </submittedName>
</protein>
<comment type="subcellular location">
    <subcellularLocation>
        <location evidence="1">Cell membrane</location>
        <topology evidence="1">Multi-pass membrane protein</topology>
    </subcellularLocation>
</comment>
<dbReference type="AlphaFoldDB" id="A0AAJ4GDY1"/>
<dbReference type="SUPFAM" id="SSF103473">
    <property type="entry name" value="MFS general substrate transporter"/>
    <property type="match status" value="1"/>
</dbReference>
<evidence type="ECO:0000256" key="7">
    <source>
        <dbReference type="SAM" id="Phobius"/>
    </source>
</evidence>
<dbReference type="Gene3D" id="1.20.1250.20">
    <property type="entry name" value="MFS general substrate transporter like domains"/>
    <property type="match status" value="1"/>
</dbReference>
<dbReference type="EMBL" id="CP050919">
    <property type="protein sequence ID" value="QIX57855.1"/>
    <property type="molecule type" value="Genomic_DNA"/>
</dbReference>
<accession>A0AAJ4GDY1</accession>
<evidence type="ECO:0000256" key="1">
    <source>
        <dbReference type="ARBA" id="ARBA00004651"/>
    </source>
</evidence>
<feature type="transmembrane region" description="Helical" evidence="7">
    <location>
        <begin position="81"/>
        <end position="106"/>
    </location>
</feature>
<keyword evidence="4 7" id="KW-0812">Transmembrane</keyword>
<proteinExistence type="predicted"/>